<dbReference type="EMBL" id="AOCK01000012">
    <property type="protein sequence ID" value="EMQ97082.1"/>
    <property type="molecule type" value="Genomic_DNA"/>
</dbReference>
<dbReference type="eggNOG" id="COG0510">
    <property type="taxonomic scope" value="Bacteria"/>
</dbReference>
<dbReference type="InterPro" id="IPR002575">
    <property type="entry name" value="Aminoglycoside_PTrfase"/>
</dbReference>
<organism evidence="2 3">
    <name type="scientific">Paeniglutamicibacter gangotriensis Lz1y</name>
    <dbReference type="NCBI Taxonomy" id="1276920"/>
    <lineage>
        <taxon>Bacteria</taxon>
        <taxon>Bacillati</taxon>
        <taxon>Actinomycetota</taxon>
        <taxon>Actinomycetes</taxon>
        <taxon>Micrococcales</taxon>
        <taxon>Micrococcaceae</taxon>
        <taxon>Paeniglutamicibacter</taxon>
    </lineage>
</organism>
<accession>M7ML68</accession>
<dbReference type="AlphaFoldDB" id="M7ML68"/>
<dbReference type="GO" id="GO:0016740">
    <property type="term" value="F:transferase activity"/>
    <property type="evidence" value="ECO:0007669"/>
    <property type="project" value="UniProtKB-KW"/>
</dbReference>
<protein>
    <submittedName>
        <fullName evidence="2">Phosphotransferase enzyme family protein</fullName>
    </submittedName>
</protein>
<evidence type="ECO:0000313" key="3">
    <source>
        <dbReference type="Proteomes" id="UP000012015"/>
    </source>
</evidence>
<sequence>MGPLEVSGTMARRDSRLLSVRQSGLVRRWLGDPVLLADLSWGQLDTKVLHVRAGNREFIVKGAGGANHHIGRELTAHRGHTGKLIAAGLVGRLLHWRREASLLLLEYQPGALVEGTAGEYCADIHAQAGAALLLLHRTEGRRDTEHEAAATARALRWLDASHRIDAASEAAARQRLAEHGAHPVTVVPTHGDWQPRNWLSNHGTLRVIDFGRFGFRPAATDLCRLTVQQWDTHPELEAGFLTGYGADPGIRDAGPSSCCARPSAPRCGHTRWAMRLSKRRATGC</sequence>
<evidence type="ECO:0000313" key="2">
    <source>
        <dbReference type="EMBL" id="EMQ97082.1"/>
    </source>
</evidence>
<dbReference type="PATRIC" id="fig|1276920.7.peg.3601"/>
<gene>
    <name evidence="2" type="ORF">ADIAG_03601</name>
</gene>
<dbReference type="InterPro" id="IPR011009">
    <property type="entry name" value="Kinase-like_dom_sf"/>
</dbReference>
<dbReference type="Pfam" id="PF01636">
    <property type="entry name" value="APH"/>
    <property type="match status" value="1"/>
</dbReference>
<dbReference type="SUPFAM" id="SSF56112">
    <property type="entry name" value="Protein kinase-like (PK-like)"/>
    <property type="match status" value="1"/>
</dbReference>
<keyword evidence="2" id="KW-0808">Transferase</keyword>
<dbReference type="Gene3D" id="1.10.510.10">
    <property type="entry name" value="Transferase(Phosphotransferase) domain 1"/>
    <property type="match status" value="1"/>
</dbReference>
<dbReference type="STRING" id="1276920.ADIAG_03601"/>
<keyword evidence="3" id="KW-1185">Reference proteome</keyword>
<comment type="caution">
    <text evidence="2">The sequence shown here is derived from an EMBL/GenBank/DDBJ whole genome shotgun (WGS) entry which is preliminary data.</text>
</comment>
<evidence type="ECO:0000259" key="1">
    <source>
        <dbReference type="Pfam" id="PF01636"/>
    </source>
</evidence>
<dbReference type="Proteomes" id="UP000012015">
    <property type="component" value="Unassembled WGS sequence"/>
</dbReference>
<name>M7ML68_9MICC</name>
<feature type="domain" description="Aminoglycoside phosphotransferase" evidence="1">
    <location>
        <begin position="68"/>
        <end position="248"/>
    </location>
</feature>
<proteinExistence type="predicted"/>
<reference evidence="2 3" key="1">
    <citation type="journal article" date="2013" name="Genome Announc.">
        <title>Draft Genome Sequence of Arthrobacter gangotriensis Strain Lz1yT, Isolated from a Penguin Rookery Soil Sample Collected in Antarctica, near the Indian Station Dakshin Gangotri.</title>
        <authorList>
            <person name="Shivaji S."/>
            <person name="Ara S."/>
            <person name="Bandi S."/>
            <person name="Singh A."/>
            <person name="Kumar Pinnaka A."/>
        </authorList>
    </citation>
    <scope>NUCLEOTIDE SEQUENCE [LARGE SCALE GENOMIC DNA]</scope>
    <source>
        <strain evidence="2 3">Lz1y</strain>
    </source>
</reference>